<protein>
    <submittedName>
        <fullName evidence="1">DUF2835 domain-containing protein</fullName>
    </submittedName>
</protein>
<accession>A0ABW4YB54</accession>
<dbReference type="EMBL" id="JBHUHX010000039">
    <property type="protein sequence ID" value="MFD2112915.1"/>
    <property type="molecule type" value="Genomic_DNA"/>
</dbReference>
<dbReference type="RefSeq" id="WP_386027541.1">
    <property type="nucleotide sequence ID" value="NZ_JBHUHX010000039.1"/>
</dbReference>
<dbReference type="Proteomes" id="UP001597337">
    <property type="component" value="Unassembled WGS sequence"/>
</dbReference>
<keyword evidence="2" id="KW-1185">Reference proteome</keyword>
<dbReference type="InterPro" id="IPR021363">
    <property type="entry name" value="DUF2835"/>
</dbReference>
<name>A0ABW4YB54_9GAMM</name>
<comment type="caution">
    <text evidence="1">The sequence shown here is derived from an EMBL/GenBank/DDBJ whole genome shotgun (WGS) entry which is preliminary data.</text>
</comment>
<sequence length="74" mass="8608">MQRFYFRLQISPTEYLRHYQGSAGRVVVRAHDGRNLSFPASNLRQFVSINGIHGEFCLTVDDNHRLVSIERRSS</sequence>
<proteinExistence type="predicted"/>
<dbReference type="Pfam" id="PF11197">
    <property type="entry name" value="DUF2835"/>
    <property type="match status" value="1"/>
</dbReference>
<reference evidence="2" key="1">
    <citation type="journal article" date="2019" name="Int. J. Syst. Evol. Microbiol.">
        <title>The Global Catalogue of Microorganisms (GCM) 10K type strain sequencing project: providing services to taxonomists for standard genome sequencing and annotation.</title>
        <authorList>
            <consortium name="The Broad Institute Genomics Platform"/>
            <consortium name="The Broad Institute Genome Sequencing Center for Infectious Disease"/>
            <person name="Wu L."/>
            <person name="Ma J."/>
        </authorList>
    </citation>
    <scope>NUCLEOTIDE SEQUENCE [LARGE SCALE GENOMIC DNA]</scope>
    <source>
        <strain evidence="2">KACC 12597</strain>
    </source>
</reference>
<evidence type="ECO:0000313" key="2">
    <source>
        <dbReference type="Proteomes" id="UP001597337"/>
    </source>
</evidence>
<evidence type="ECO:0000313" key="1">
    <source>
        <dbReference type="EMBL" id="MFD2112915.1"/>
    </source>
</evidence>
<gene>
    <name evidence="1" type="ORF">ACFSJC_13785</name>
</gene>
<organism evidence="1 2">
    <name type="scientific">Thiorhodococcus fuscus</name>
    <dbReference type="NCBI Taxonomy" id="527200"/>
    <lineage>
        <taxon>Bacteria</taxon>
        <taxon>Pseudomonadati</taxon>
        <taxon>Pseudomonadota</taxon>
        <taxon>Gammaproteobacteria</taxon>
        <taxon>Chromatiales</taxon>
        <taxon>Chromatiaceae</taxon>
        <taxon>Thiorhodococcus</taxon>
    </lineage>
</organism>